<evidence type="ECO:0000313" key="2">
    <source>
        <dbReference type="Proteomes" id="UP000317243"/>
    </source>
</evidence>
<evidence type="ECO:0008006" key="3">
    <source>
        <dbReference type="Google" id="ProtNLM"/>
    </source>
</evidence>
<protein>
    <recommendedName>
        <fullName evidence="3">PilZ domain protein</fullName>
    </recommendedName>
</protein>
<reference evidence="1 2" key="1">
    <citation type="submission" date="2019-02" db="EMBL/GenBank/DDBJ databases">
        <title>Deep-cultivation of Planctomycetes and their phenomic and genomic characterization uncovers novel biology.</title>
        <authorList>
            <person name="Wiegand S."/>
            <person name="Jogler M."/>
            <person name="Boedeker C."/>
            <person name="Pinto D."/>
            <person name="Vollmers J."/>
            <person name="Rivas-Marin E."/>
            <person name="Kohn T."/>
            <person name="Peeters S.H."/>
            <person name="Heuer A."/>
            <person name="Rast P."/>
            <person name="Oberbeckmann S."/>
            <person name="Bunk B."/>
            <person name="Jeske O."/>
            <person name="Meyerdierks A."/>
            <person name="Storesund J.E."/>
            <person name="Kallscheuer N."/>
            <person name="Luecker S."/>
            <person name="Lage O.M."/>
            <person name="Pohl T."/>
            <person name="Merkel B.J."/>
            <person name="Hornburger P."/>
            <person name="Mueller R.-W."/>
            <person name="Bruemmer F."/>
            <person name="Labrenz M."/>
            <person name="Spormann A.M."/>
            <person name="Op Den Camp H."/>
            <person name="Overmann J."/>
            <person name="Amann R."/>
            <person name="Jetten M.S.M."/>
            <person name="Mascher T."/>
            <person name="Medema M.H."/>
            <person name="Devos D.P."/>
            <person name="Kaster A.-K."/>
            <person name="Ovreas L."/>
            <person name="Rohde M."/>
            <person name="Galperin M.Y."/>
            <person name="Jogler C."/>
        </authorList>
    </citation>
    <scope>NUCLEOTIDE SEQUENCE [LARGE SCALE GENOMIC DNA]</scope>
    <source>
        <strain evidence="1 2">KOR42</strain>
    </source>
</reference>
<dbReference type="EMBL" id="SIHI01000001">
    <property type="protein sequence ID" value="TWT58120.1"/>
    <property type="molecule type" value="Genomic_DNA"/>
</dbReference>
<gene>
    <name evidence="1" type="ORF">KOR42_14910</name>
</gene>
<sequence length="116" mass="13081">MSNVFNFGSSSAFNFSLPSTSSDCRRSGERKPLPIEVEIELAGRTLQAIVRDVTIDDKKGRVIGISLMHFEPLSVDRKYVCKPTVKLKQLPSPFTFCVRWCRYFEDEAFISGGVVE</sequence>
<organism evidence="1 2">
    <name type="scientific">Thalassoglobus neptunius</name>
    <dbReference type="NCBI Taxonomy" id="1938619"/>
    <lineage>
        <taxon>Bacteria</taxon>
        <taxon>Pseudomonadati</taxon>
        <taxon>Planctomycetota</taxon>
        <taxon>Planctomycetia</taxon>
        <taxon>Planctomycetales</taxon>
        <taxon>Planctomycetaceae</taxon>
        <taxon>Thalassoglobus</taxon>
    </lineage>
</organism>
<accession>A0A5C5X5B6</accession>
<dbReference type="Proteomes" id="UP000317243">
    <property type="component" value="Unassembled WGS sequence"/>
</dbReference>
<evidence type="ECO:0000313" key="1">
    <source>
        <dbReference type="EMBL" id="TWT58120.1"/>
    </source>
</evidence>
<dbReference type="AlphaFoldDB" id="A0A5C5X5B6"/>
<proteinExistence type="predicted"/>
<name>A0A5C5X5B6_9PLAN</name>
<keyword evidence="2" id="KW-1185">Reference proteome</keyword>
<comment type="caution">
    <text evidence="1">The sequence shown here is derived from an EMBL/GenBank/DDBJ whole genome shotgun (WGS) entry which is preliminary data.</text>
</comment>
<dbReference type="OrthoDB" id="9858335at2"/>
<dbReference type="RefSeq" id="WP_146508285.1">
    <property type="nucleotide sequence ID" value="NZ_SIHI01000001.1"/>
</dbReference>